<dbReference type="InterPro" id="IPR016102">
    <property type="entry name" value="Succinyl-CoA_synth-like"/>
</dbReference>
<keyword evidence="9" id="KW-0460">Magnesium</keyword>
<evidence type="ECO:0000256" key="10">
    <source>
        <dbReference type="ARBA" id="ARBA00023098"/>
    </source>
</evidence>
<comment type="caution">
    <text evidence="12">The sequence shown here is derived from an EMBL/GenBank/DDBJ whole genome shotgun (WGS) entry which is preliminary data.</text>
</comment>
<evidence type="ECO:0000256" key="2">
    <source>
        <dbReference type="ARBA" id="ARBA00012639"/>
    </source>
</evidence>
<dbReference type="GO" id="GO:0006633">
    <property type="term" value="P:fatty acid biosynthetic process"/>
    <property type="evidence" value="ECO:0007669"/>
    <property type="project" value="TreeGrafter"/>
</dbReference>
<dbReference type="PRINTS" id="PR01798">
    <property type="entry name" value="SCOASYNTHASE"/>
</dbReference>
<dbReference type="PANTHER" id="PTHR23118:SF42">
    <property type="entry name" value="ATP-CITRATE SYNTHASE"/>
    <property type="match status" value="1"/>
</dbReference>
<dbReference type="InterPro" id="IPR036969">
    <property type="entry name" value="Citrate_synthase_sf"/>
</dbReference>
<evidence type="ECO:0000313" key="12">
    <source>
        <dbReference type="EMBL" id="GAG88401.1"/>
    </source>
</evidence>
<dbReference type="Pfam" id="PF00549">
    <property type="entry name" value="Ligase_CoA"/>
    <property type="match status" value="1"/>
</dbReference>
<dbReference type="EC" id="2.3.3.8" evidence="2"/>
<keyword evidence="7" id="KW-0547">Nucleotide-binding</keyword>
<dbReference type="GO" id="GO:0005829">
    <property type="term" value="C:cytosol"/>
    <property type="evidence" value="ECO:0007669"/>
    <property type="project" value="TreeGrafter"/>
</dbReference>
<evidence type="ECO:0000256" key="7">
    <source>
        <dbReference type="ARBA" id="ARBA00022741"/>
    </source>
</evidence>
<proteinExistence type="predicted"/>
<evidence type="ECO:0000256" key="5">
    <source>
        <dbReference type="ARBA" id="ARBA00022679"/>
    </source>
</evidence>
<dbReference type="InterPro" id="IPR033847">
    <property type="entry name" value="Citrt_syn/SCS-alpha_CS"/>
</dbReference>
<dbReference type="PANTHER" id="PTHR23118">
    <property type="entry name" value="ATP-CITRATE SYNTHASE"/>
    <property type="match status" value="1"/>
</dbReference>
<dbReference type="InterPro" id="IPR017866">
    <property type="entry name" value="Succ-CoA_synthase_bsu_CS"/>
</dbReference>
<feature type="non-terminal residue" evidence="12">
    <location>
        <position position="1"/>
    </location>
</feature>
<keyword evidence="3" id="KW-0963">Cytoplasm</keyword>
<dbReference type="SUPFAM" id="SSF52210">
    <property type="entry name" value="Succinyl-CoA synthetase domains"/>
    <property type="match status" value="1"/>
</dbReference>
<keyword evidence="6" id="KW-0479">Metal-binding</keyword>
<keyword evidence="5" id="KW-0808">Transferase</keyword>
<name>X1CW28_9ZZZZ</name>
<dbReference type="InterPro" id="IPR005811">
    <property type="entry name" value="SUCC_ACL_C"/>
</dbReference>
<evidence type="ECO:0000256" key="3">
    <source>
        <dbReference type="ARBA" id="ARBA00022490"/>
    </source>
</evidence>
<dbReference type="PROSITE" id="PS01217">
    <property type="entry name" value="SUCCINYL_COA_LIG_3"/>
    <property type="match status" value="1"/>
</dbReference>
<dbReference type="InterPro" id="IPR036291">
    <property type="entry name" value="NAD(P)-bd_dom_sf"/>
</dbReference>
<dbReference type="GO" id="GO:0006085">
    <property type="term" value="P:acetyl-CoA biosynthetic process"/>
    <property type="evidence" value="ECO:0007669"/>
    <property type="project" value="TreeGrafter"/>
</dbReference>
<evidence type="ECO:0000259" key="11">
    <source>
        <dbReference type="Pfam" id="PF00549"/>
    </source>
</evidence>
<dbReference type="SUPFAM" id="SSF48256">
    <property type="entry name" value="Citrate synthase"/>
    <property type="match status" value="1"/>
</dbReference>
<gene>
    <name evidence="12" type="ORF">S01H4_22594</name>
</gene>
<evidence type="ECO:0000256" key="6">
    <source>
        <dbReference type="ARBA" id="ARBA00022723"/>
    </source>
</evidence>
<feature type="domain" description="ATP-citrate synthase/succinyl-CoA ligase C-terminal" evidence="11">
    <location>
        <begin position="113"/>
        <end position="237"/>
    </location>
</feature>
<comment type="subcellular location">
    <subcellularLocation>
        <location evidence="1">Cytoplasm</location>
    </subcellularLocation>
</comment>
<dbReference type="GO" id="GO:0003878">
    <property type="term" value="F:ATP citrate synthase activity"/>
    <property type="evidence" value="ECO:0007669"/>
    <property type="project" value="UniProtKB-EC"/>
</dbReference>
<dbReference type="Gene3D" id="3.40.50.720">
    <property type="entry name" value="NAD(P)-binding Rossmann-like Domain"/>
    <property type="match status" value="1"/>
</dbReference>
<accession>X1CW28</accession>
<dbReference type="FunFam" id="3.40.50.261:FF:000003">
    <property type="entry name" value="ATP-citrate synthase subunit"/>
    <property type="match status" value="1"/>
</dbReference>
<dbReference type="PROSITE" id="PS01216">
    <property type="entry name" value="SUCCINYL_COA_LIG_1"/>
    <property type="match status" value="1"/>
</dbReference>
<dbReference type="GO" id="GO:0046872">
    <property type="term" value="F:metal ion binding"/>
    <property type="evidence" value="ECO:0007669"/>
    <property type="project" value="UniProtKB-KW"/>
</dbReference>
<evidence type="ECO:0000256" key="9">
    <source>
        <dbReference type="ARBA" id="ARBA00022842"/>
    </source>
</evidence>
<dbReference type="SUPFAM" id="SSF51735">
    <property type="entry name" value="NAD(P)-binding Rossmann-fold domains"/>
    <property type="match status" value="1"/>
</dbReference>
<keyword evidence="8" id="KW-0067">ATP-binding</keyword>
<dbReference type="EMBL" id="BART01010376">
    <property type="protein sequence ID" value="GAG88401.1"/>
    <property type="molecule type" value="Genomic_DNA"/>
</dbReference>
<reference evidence="12" key="1">
    <citation type="journal article" date="2014" name="Front. Microbiol.">
        <title>High frequency of phylogenetically diverse reductive dehalogenase-homologous genes in deep subseafloor sedimentary metagenomes.</title>
        <authorList>
            <person name="Kawai M."/>
            <person name="Futagami T."/>
            <person name="Toyoda A."/>
            <person name="Takaki Y."/>
            <person name="Nishi S."/>
            <person name="Hori S."/>
            <person name="Arai W."/>
            <person name="Tsubouchi T."/>
            <person name="Morono Y."/>
            <person name="Uchiyama I."/>
            <person name="Ito T."/>
            <person name="Fujiyama A."/>
            <person name="Inagaki F."/>
            <person name="Takami H."/>
        </authorList>
    </citation>
    <scope>NUCLEOTIDE SEQUENCE</scope>
    <source>
        <strain evidence="12">Expedition CK06-06</strain>
    </source>
</reference>
<sequence>IHLPMYHTLAEATKYYKEADFMVNFASFRSAYQTTKEALETKTIRTVAVIAEGVPEQRTKELIKIANDKNKWIIGPATVGGIAAGGFRIGNTAGQLDNIVASKLHRQGSVAYVSKSGGLSNELNNIIAMNTDGVYEGVAIGGDAYPGSNFIQHMMRYEKNPDIKMMVLLGEVGGADEYEVVEAIKKKKITKPVVAWCIGTCSKVFPAEVQFGHAGARASTDRETADAKNKALKEAGAAVPQSFDDFDEQIKKTFDKLVKSGKHKPIPTVEPPIIPVDYAVALKTGMIRRPTQFNSSISDDRGEELRYCGIPISKIFEEDYGLGGVIGLLWFKK</sequence>
<evidence type="ECO:0000256" key="8">
    <source>
        <dbReference type="ARBA" id="ARBA00022840"/>
    </source>
</evidence>
<organism evidence="12">
    <name type="scientific">marine sediment metagenome</name>
    <dbReference type="NCBI Taxonomy" id="412755"/>
    <lineage>
        <taxon>unclassified sequences</taxon>
        <taxon>metagenomes</taxon>
        <taxon>ecological metagenomes</taxon>
    </lineage>
</organism>
<evidence type="ECO:0000256" key="4">
    <source>
        <dbReference type="ARBA" id="ARBA00022516"/>
    </source>
</evidence>
<feature type="non-terminal residue" evidence="12">
    <location>
        <position position="333"/>
    </location>
</feature>
<dbReference type="InterPro" id="IPR002020">
    <property type="entry name" value="Citrate_synthase"/>
</dbReference>
<evidence type="ECO:0000256" key="1">
    <source>
        <dbReference type="ARBA" id="ARBA00004496"/>
    </source>
</evidence>
<dbReference type="AlphaFoldDB" id="X1CW28"/>
<dbReference type="Gene3D" id="3.40.50.261">
    <property type="entry name" value="Succinyl-CoA synthetase domains"/>
    <property type="match status" value="1"/>
</dbReference>
<dbReference type="GO" id="GO:0005524">
    <property type="term" value="F:ATP binding"/>
    <property type="evidence" value="ECO:0007669"/>
    <property type="project" value="UniProtKB-KW"/>
</dbReference>
<keyword evidence="10" id="KW-0443">Lipid metabolism</keyword>
<keyword evidence="4" id="KW-0444">Lipid biosynthesis</keyword>
<protein>
    <recommendedName>
        <fullName evidence="2">ATP citrate synthase</fullName>
        <ecNumber evidence="2">2.3.3.8</ecNumber>
    </recommendedName>
</protein>